<comment type="caution">
    <text evidence="2">The sequence shown here is derived from an EMBL/GenBank/DDBJ whole genome shotgun (WGS) entry which is preliminary data.</text>
</comment>
<protein>
    <submittedName>
        <fullName evidence="2">Uncharacterized protein</fullName>
    </submittedName>
</protein>
<name>A0AA41HIE7_9BURK</name>
<evidence type="ECO:0000313" key="4">
    <source>
        <dbReference type="Proteomes" id="UP001155901"/>
    </source>
</evidence>
<sequence length="146" mass="15456">MSKFLVLLISIFATNMSLAGEQANALNRCMAASATSQDKTNLARWFIVSVSSHPAMTDIISVSPEKKEELNRAVGLLNSRILGEACAKELKEVVAVEGIASAKASFAVFGELAMQEVMVNPNVVAGLAGTAKYIDIAKINAVINSK</sequence>
<evidence type="ECO:0000313" key="5">
    <source>
        <dbReference type="Proteomes" id="UP001162889"/>
    </source>
</evidence>
<dbReference type="Proteomes" id="UP001155901">
    <property type="component" value="Unassembled WGS sequence"/>
</dbReference>
<evidence type="ECO:0000256" key="1">
    <source>
        <dbReference type="SAM" id="SignalP"/>
    </source>
</evidence>
<gene>
    <name evidence="2" type="ORF">KVP70_32895</name>
    <name evidence="3" type="ORF">L1274_006608</name>
</gene>
<keyword evidence="1" id="KW-0732">Signal</keyword>
<organism evidence="2 4">
    <name type="scientific">Duganella violaceipulchra</name>
    <dbReference type="NCBI Taxonomy" id="2849652"/>
    <lineage>
        <taxon>Bacteria</taxon>
        <taxon>Pseudomonadati</taxon>
        <taxon>Pseudomonadota</taxon>
        <taxon>Betaproteobacteria</taxon>
        <taxon>Burkholderiales</taxon>
        <taxon>Oxalobacteraceae</taxon>
        <taxon>Telluria group</taxon>
        <taxon>Duganella</taxon>
    </lineage>
</organism>
<reference evidence="2" key="1">
    <citation type="submission" date="2021-07" db="EMBL/GenBank/DDBJ databases">
        <title>Characterization of violacein-producing bacteria and related species.</title>
        <authorList>
            <person name="Wilson H.S."/>
            <person name="De Leon M.E."/>
        </authorList>
    </citation>
    <scope>NUCLEOTIDE SEQUENCE</scope>
    <source>
        <strain evidence="2">HSC-15S17</strain>
    </source>
</reference>
<dbReference type="RefSeq" id="WP_217946640.1">
    <property type="nucleotide sequence ID" value="NZ_JAHTGR010000060.1"/>
</dbReference>
<proteinExistence type="predicted"/>
<dbReference type="AlphaFoldDB" id="A0AA41HIE7"/>
<dbReference type="EMBL" id="JAHTGR010000060">
    <property type="protein sequence ID" value="MBV6325712.1"/>
    <property type="molecule type" value="Genomic_DNA"/>
</dbReference>
<dbReference type="EMBL" id="JALJZU010000043">
    <property type="protein sequence ID" value="MCP2012837.1"/>
    <property type="molecule type" value="Genomic_DNA"/>
</dbReference>
<evidence type="ECO:0000313" key="2">
    <source>
        <dbReference type="EMBL" id="MBV6325712.1"/>
    </source>
</evidence>
<keyword evidence="5" id="KW-1185">Reference proteome</keyword>
<accession>A0AA41HIE7</accession>
<dbReference type="Proteomes" id="UP001162889">
    <property type="component" value="Unassembled WGS sequence"/>
</dbReference>
<feature type="chain" id="PRO_5041239181" evidence="1">
    <location>
        <begin position="20"/>
        <end position="146"/>
    </location>
</feature>
<feature type="signal peptide" evidence="1">
    <location>
        <begin position="1"/>
        <end position="19"/>
    </location>
</feature>
<evidence type="ECO:0000313" key="3">
    <source>
        <dbReference type="EMBL" id="MCP2012837.1"/>
    </source>
</evidence>
<reference evidence="3" key="2">
    <citation type="submission" date="2022-03" db="EMBL/GenBank/DDBJ databases">
        <title>Genome Encyclopedia of Bacteria and Archaea VI: Functional Genomics of Type Strains.</title>
        <authorList>
            <person name="Whitman W."/>
        </authorList>
    </citation>
    <scope>NUCLEOTIDE SEQUENCE</scope>
    <source>
        <strain evidence="3">HSC-15S17</strain>
    </source>
</reference>